<dbReference type="InterPro" id="IPR036390">
    <property type="entry name" value="WH_DNA-bd_sf"/>
</dbReference>
<evidence type="ECO:0000259" key="2">
    <source>
        <dbReference type="PROSITE" id="PS50186"/>
    </source>
</evidence>
<dbReference type="EMBL" id="NCKW01015839">
    <property type="protein sequence ID" value="POM61694.1"/>
    <property type="molecule type" value="Genomic_DNA"/>
</dbReference>
<feature type="region of interest" description="Disordered" evidence="1">
    <location>
        <begin position="1"/>
        <end position="74"/>
    </location>
</feature>
<dbReference type="PROSITE" id="PS50186">
    <property type="entry name" value="DEP"/>
    <property type="match status" value="2"/>
</dbReference>
<keyword evidence="4" id="KW-1185">Reference proteome</keyword>
<comment type="caution">
    <text evidence="3">The sequence shown here is derived from an EMBL/GenBank/DDBJ whole genome shotgun (WGS) entry which is preliminary data.</text>
</comment>
<gene>
    <name evidence="3" type="ORF">PHPALM_29255</name>
</gene>
<name>A0A2P4X813_9STRA</name>
<dbReference type="GO" id="GO:0035556">
    <property type="term" value="P:intracellular signal transduction"/>
    <property type="evidence" value="ECO:0007669"/>
    <property type="project" value="InterPro"/>
</dbReference>
<feature type="compositionally biased region" description="Basic and acidic residues" evidence="1">
    <location>
        <begin position="170"/>
        <end position="185"/>
    </location>
</feature>
<feature type="domain" description="DEP" evidence="2">
    <location>
        <begin position="256"/>
        <end position="332"/>
    </location>
</feature>
<reference evidence="3 4" key="1">
    <citation type="journal article" date="2017" name="Genome Biol. Evol.">
        <title>Phytophthora megakarya and P. palmivora, closely related causal agents of cacao black pod rot, underwent increases in genome sizes and gene numbers by different mechanisms.</title>
        <authorList>
            <person name="Ali S.S."/>
            <person name="Shao J."/>
            <person name="Lary D.J."/>
            <person name="Kronmiller B."/>
            <person name="Shen D."/>
            <person name="Strem M.D."/>
            <person name="Amoako-Attah I."/>
            <person name="Akrofi A.Y."/>
            <person name="Begoude B.A."/>
            <person name="Ten Hoopen G.M."/>
            <person name="Coulibaly K."/>
            <person name="Kebe B.I."/>
            <person name="Melnick R.L."/>
            <person name="Guiltinan M.J."/>
            <person name="Tyler B.M."/>
            <person name="Meinhardt L.W."/>
            <person name="Bailey B.A."/>
        </authorList>
    </citation>
    <scope>NUCLEOTIDE SEQUENCE [LARGE SCALE GENOMIC DNA]</scope>
    <source>
        <strain evidence="4">sbr112.9</strain>
    </source>
</reference>
<organism evidence="3 4">
    <name type="scientific">Phytophthora palmivora</name>
    <dbReference type="NCBI Taxonomy" id="4796"/>
    <lineage>
        <taxon>Eukaryota</taxon>
        <taxon>Sar</taxon>
        <taxon>Stramenopiles</taxon>
        <taxon>Oomycota</taxon>
        <taxon>Peronosporomycetes</taxon>
        <taxon>Peronosporales</taxon>
        <taxon>Peronosporaceae</taxon>
        <taxon>Phytophthora</taxon>
    </lineage>
</organism>
<accession>A0A2P4X813</accession>
<evidence type="ECO:0000313" key="3">
    <source>
        <dbReference type="EMBL" id="POM61694.1"/>
    </source>
</evidence>
<feature type="compositionally biased region" description="Polar residues" evidence="1">
    <location>
        <begin position="1"/>
        <end position="14"/>
    </location>
</feature>
<feature type="domain" description="DEP" evidence="2">
    <location>
        <begin position="419"/>
        <end position="475"/>
    </location>
</feature>
<feature type="compositionally biased region" description="Low complexity" evidence="1">
    <location>
        <begin position="111"/>
        <end position="120"/>
    </location>
</feature>
<dbReference type="AlphaFoldDB" id="A0A2P4X813"/>
<dbReference type="SUPFAM" id="SSF46785">
    <property type="entry name" value="Winged helix' DNA-binding domain"/>
    <property type="match status" value="2"/>
</dbReference>
<dbReference type="OrthoDB" id="196547at2759"/>
<dbReference type="Gene3D" id="1.10.10.10">
    <property type="entry name" value="Winged helix-like DNA-binding domain superfamily/Winged helix DNA-binding domain"/>
    <property type="match status" value="2"/>
</dbReference>
<dbReference type="SMART" id="SM00049">
    <property type="entry name" value="DEP"/>
    <property type="match status" value="2"/>
</dbReference>
<dbReference type="InterPro" id="IPR000591">
    <property type="entry name" value="DEP_dom"/>
</dbReference>
<dbReference type="Proteomes" id="UP000237271">
    <property type="component" value="Unassembled WGS sequence"/>
</dbReference>
<protein>
    <recommendedName>
        <fullName evidence="2">DEP domain-containing protein</fullName>
    </recommendedName>
</protein>
<feature type="compositionally biased region" description="Polar residues" evidence="1">
    <location>
        <begin position="130"/>
        <end position="147"/>
    </location>
</feature>
<proteinExistence type="predicted"/>
<feature type="region of interest" description="Disordered" evidence="1">
    <location>
        <begin position="102"/>
        <end position="190"/>
    </location>
</feature>
<sequence length="479" mass="53455">MRKFSRASSRGEQQPQHEHFPAPKPSLPPDATVTGPKLEPIKPPPSMAGLPPAPQPVLGRSISSQRRRTSQDEIRALLARTTQALDKIVSIRESMEDLVDFKQFERKSQRPSRPSRVSSSIAELGEHAGRSTTASSYGSTEASSLSDDTLAADRSTNSTTNSMEDDGEHDVDRDRENGSNRHSADPDDLQDLELERAEEGDTFDDDPTSSSIVSSISTVGDLAPLKEARLDRLKSINISFHEGLPKEFFQSLCRFLNTALEVKTRHSRFNFYKETFTGGDAVREMLVSGFAEDHQTATRYGNVLVRLGFIEHVSRTDDQLHNSKDNFYRFTKVLEYDDPSEAFASDTATRRRASINANNYRESVLSNESTDMVDYDFVTATDEVHALVTEEALQVLAKVLHKVFERKNKLLFYKGFVGCFLGAEAVNVIREMRIATTLIDAVLIGQALLDEGLIEPIATTVSTFQDKYVFYRLTKISSS</sequence>
<dbReference type="InterPro" id="IPR036388">
    <property type="entry name" value="WH-like_DNA-bd_sf"/>
</dbReference>
<dbReference type="Pfam" id="PF00610">
    <property type="entry name" value="DEP"/>
    <property type="match status" value="2"/>
</dbReference>
<evidence type="ECO:0000313" key="4">
    <source>
        <dbReference type="Proteomes" id="UP000237271"/>
    </source>
</evidence>
<dbReference type="CDD" id="cd04371">
    <property type="entry name" value="DEP"/>
    <property type="match status" value="2"/>
</dbReference>
<evidence type="ECO:0000256" key="1">
    <source>
        <dbReference type="SAM" id="MobiDB-lite"/>
    </source>
</evidence>
<feature type="compositionally biased region" description="Pro residues" evidence="1">
    <location>
        <begin position="41"/>
        <end position="55"/>
    </location>
</feature>